<evidence type="ECO:0000313" key="3">
    <source>
        <dbReference type="EMBL" id="RAV99567.1"/>
    </source>
</evidence>
<gene>
    <name evidence="3" type="ORF">DQQ10_18375</name>
</gene>
<keyword evidence="2" id="KW-0472">Membrane</keyword>
<feature type="compositionally biased region" description="Polar residues" evidence="1">
    <location>
        <begin position="331"/>
        <end position="345"/>
    </location>
</feature>
<reference evidence="3 4" key="1">
    <citation type="submission" date="2018-06" db="EMBL/GenBank/DDBJ databases">
        <title>Chryseolinea flavus sp. nov., a member of the phylum Bacteroidetes isolated from soil.</title>
        <authorList>
            <person name="Li Y."/>
            <person name="Wang J."/>
        </authorList>
    </citation>
    <scope>NUCLEOTIDE SEQUENCE [LARGE SCALE GENOMIC DNA]</scope>
    <source>
        <strain evidence="3 4">SDU1-6</strain>
    </source>
</reference>
<feature type="compositionally biased region" description="Polar residues" evidence="1">
    <location>
        <begin position="188"/>
        <end position="198"/>
    </location>
</feature>
<comment type="caution">
    <text evidence="3">The sequence shown here is derived from an EMBL/GenBank/DDBJ whole genome shotgun (WGS) entry which is preliminary data.</text>
</comment>
<sequence>MNDMERRKFEDSFKDAFQGAEFTPSDSVWTNVELDLEKASGDKMKRRILFYKLLAAASIAFAMAAVGMSYYGIIGSERPTVIAAENKTNQSTAGSKNGNVQPSSSSESQTNTLRDTALATQDPLVNSAELLVESELDATADDEAFSKSTNAPDLTAAVQKSSEKSARSEVAQIATSNDPKLGSKNDRVSQASKLASGSNEKDNDVRNGQSVASSVDGTGKTPAIDNSNQEALVDNGRNLNPNAVSGSKKNQLTTNSGDTRESIAYNRQLQEERVAEDDRKLRPNALRATVDQLSNGDATNVDKNNAIAVNDGSREGYVNSDDRKLRPATSRGEQGNASSTDNNSALVAGRDEYVSIEHDRLPELVKDKKVIFVDPRKSTADPFQLMMAALNDRQQELNAKQKNNKKSDKGSETLWTSVAIAAGNFNTPNGRVSTSENKNFAMNSIADQQAKANGTAYTVGLSLGTKIAERWVVQGGVNYMSQSSDYTASGVIGAADNSSFTVATVQQLDQMFSAENKSVANAKYVPTATYGITSSLEFISVPVQAGYLVVNKKIGVQVNAGVSTDLFLQNTLSANGDGIEESTQGSGDASPYRTVNFSGLFGTEFSYRLGDHYRLALNPGIRYPLNSIYKSEIGIEASPLTFDVGVKFRYIFR</sequence>
<organism evidence="3 4">
    <name type="scientific">Pseudochryseolinea flava</name>
    <dbReference type="NCBI Taxonomy" id="2059302"/>
    <lineage>
        <taxon>Bacteria</taxon>
        <taxon>Pseudomonadati</taxon>
        <taxon>Bacteroidota</taxon>
        <taxon>Cytophagia</taxon>
        <taxon>Cytophagales</taxon>
        <taxon>Fulvivirgaceae</taxon>
        <taxon>Pseudochryseolinea</taxon>
    </lineage>
</organism>
<accession>A0A364Y0V7</accession>
<dbReference type="AlphaFoldDB" id="A0A364Y0V7"/>
<keyword evidence="4" id="KW-1185">Reference proteome</keyword>
<feature type="compositionally biased region" description="Basic and acidic residues" evidence="1">
    <location>
        <begin position="269"/>
        <end position="281"/>
    </location>
</feature>
<evidence type="ECO:0000256" key="2">
    <source>
        <dbReference type="SAM" id="Phobius"/>
    </source>
</evidence>
<feature type="compositionally biased region" description="Polar residues" evidence="1">
    <location>
        <begin position="206"/>
        <end position="216"/>
    </location>
</feature>
<feature type="compositionally biased region" description="Polar residues" evidence="1">
    <location>
        <begin position="237"/>
        <end position="257"/>
    </location>
</feature>
<dbReference type="OrthoDB" id="975478at2"/>
<protein>
    <recommendedName>
        <fullName evidence="5">Outer membrane protein beta-barrel domain-containing protein</fullName>
    </recommendedName>
</protein>
<proteinExistence type="predicted"/>
<feature type="compositionally biased region" description="Polar residues" evidence="1">
    <location>
        <begin position="291"/>
        <end position="303"/>
    </location>
</feature>
<dbReference type="EMBL" id="QMFY01000010">
    <property type="protein sequence ID" value="RAV99567.1"/>
    <property type="molecule type" value="Genomic_DNA"/>
</dbReference>
<feature type="transmembrane region" description="Helical" evidence="2">
    <location>
        <begin position="53"/>
        <end position="73"/>
    </location>
</feature>
<feature type="region of interest" description="Disordered" evidence="1">
    <location>
        <begin position="89"/>
        <end position="113"/>
    </location>
</feature>
<evidence type="ECO:0000256" key="1">
    <source>
        <dbReference type="SAM" id="MobiDB-lite"/>
    </source>
</evidence>
<evidence type="ECO:0008006" key="5">
    <source>
        <dbReference type="Google" id="ProtNLM"/>
    </source>
</evidence>
<evidence type="ECO:0000313" key="4">
    <source>
        <dbReference type="Proteomes" id="UP000251889"/>
    </source>
</evidence>
<name>A0A364Y0V7_9BACT</name>
<dbReference type="Proteomes" id="UP000251889">
    <property type="component" value="Unassembled WGS sequence"/>
</dbReference>
<keyword evidence="2" id="KW-0812">Transmembrane</keyword>
<feature type="region of interest" description="Disordered" evidence="1">
    <location>
        <begin position="142"/>
        <end position="346"/>
    </location>
</feature>
<keyword evidence="2" id="KW-1133">Transmembrane helix</keyword>